<dbReference type="AlphaFoldDB" id="A0A9P6SX31"/>
<dbReference type="EMBL" id="JAAAID010001840">
    <property type="protein sequence ID" value="KAG0008642.1"/>
    <property type="molecule type" value="Genomic_DNA"/>
</dbReference>
<accession>A0A9P6SX31</accession>
<sequence>MKVFPAEMQIAHLDDAKKVQIPRKSNISHWELINHPVHPQDGGPKVANLETVSWLDVAAVFKNQQAGKYKVQWRLNQISAYPDRVFVGTEFRAVVFNKDENPTTDPTISQERAPATRLIPLSVQEFMQHTDRPNTIPARALRMAESMALQGMPGYDPNVQGFFTLTLPDVVQVEQGGGVLAQIRNHEGNLKSGLQIEYAQLVRAD</sequence>
<evidence type="ECO:0000313" key="1">
    <source>
        <dbReference type="EMBL" id="KAG0008642.1"/>
    </source>
</evidence>
<dbReference type="OrthoDB" id="1918565at2759"/>
<reference evidence="1" key="1">
    <citation type="journal article" date="2020" name="Fungal Divers.">
        <title>Resolving the Mortierellaceae phylogeny through synthesis of multi-gene phylogenetics and phylogenomics.</title>
        <authorList>
            <person name="Vandepol N."/>
            <person name="Liber J."/>
            <person name="Desiro A."/>
            <person name="Na H."/>
            <person name="Kennedy M."/>
            <person name="Barry K."/>
            <person name="Grigoriev I.V."/>
            <person name="Miller A.N."/>
            <person name="O'Donnell K."/>
            <person name="Stajich J.E."/>
            <person name="Bonito G."/>
        </authorList>
    </citation>
    <scope>NUCLEOTIDE SEQUENCE</scope>
    <source>
        <strain evidence="1">NRRL 2769</strain>
    </source>
</reference>
<comment type="caution">
    <text evidence="1">The sequence shown here is derived from an EMBL/GenBank/DDBJ whole genome shotgun (WGS) entry which is preliminary data.</text>
</comment>
<gene>
    <name evidence="1" type="ORF">BGZ80_003220</name>
</gene>
<organism evidence="1 2">
    <name type="scientific">Entomortierella chlamydospora</name>
    <dbReference type="NCBI Taxonomy" id="101097"/>
    <lineage>
        <taxon>Eukaryota</taxon>
        <taxon>Fungi</taxon>
        <taxon>Fungi incertae sedis</taxon>
        <taxon>Mucoromycota</taxon>
        <taxon>Mortierellomycotina</taxon>
        <taxon>Mortierellomycetes</taxon>
        <taxon>Mortierellales</taxon>
        <taxon>Mortierellaceae</taxon>
        <taxon>Entomortierella</taxon>
    </lineage>
</organism>
<proteinExistence type="predicted"/>
<name>A0A9P6SX31_9FUNG</name>
<dbReference type="Proteomes" id="UP000703661">
    <property type="component" value="Unassembled WGS sequence"/>
</dbReference>
<keyword evidence="2" id="KW-1185">Reference proteome</keyword>
<evidence type="ECO:0000313" key="2">
    <source>
        <dbReference type="Proteomes" id="UP000703661"/>
    </source>
</evidence>
<protein>
    <submittedName>
        <fullName evidence="1">Uncharacterized protein</fullName>
    </submittedName>
</protein>